<dbReference type="GeneID" id="66161824"/>
<dbReference type="Pfam" id="PF13439">
    <property type="entry name" value="Glyco_transf_4"/>
    <property type="match status" value="1"/>
</dbReference>
<evidence type="ECO:0000313" key="4">
    <source>
        <dbReference type="Proteomes" id="UP000825123"/>
    </source>
</evidence>
<dbReference type="EMBL" id="AP024597">
    <property type="protein sequence ID" value="BCU68773.1"/>
    <property type="molecule type" value="Genomic_DNA"/>
</dbReference>
<evidence type="ECO:0000256" key="1">
    <source>
        <dbReference type="ARBA" id="ARBA00022679"/>
    </source>
</evidence>
<dbReference type="Proteomes" id="UP000825123">
    <property type="component" value="Chromosome"/>
</dbReference>
<keyword evidence="1" id="KW-0808">Transferase</keyword>
<evidence type="ECO:0000313" key="3">
    <source>
        <dbReference type="EMBL" id="BCU68773.1"/>
    </source>
</evidence>
<dbReference type="InterPro" id="IPR028098">
    <property type="entry name" value="Glyco_trans_4-like_N"/>
</dbReference>
<sequence length="337" mass="38500">MRVLLVSSKGDFKEDVSKVTGIGRYAREVYNGLINAGVDVAILPLYDYSSLSSSVLTTVKGIFNNYSGYDNIHLLSPKPFFPIRKSKAKLITTVHDLFFLRYRESQPMPLMKRFYVKSILSSDAVIVVSSLVKEDVEKLGYKKKVFIVNPGIDGLFFNKPVGKKDRRDIVKIGYIGRIDSERKNVVRGIRVFKKLKEKNVVFELWGSYNPNSEIYKEILREAKDDSRIKIMGPVSDEKLIEVYDSFDAFFFPTREEGFGFPIVEAQARGIPVIVFKDAGIPQEVCEYCIKVEDELPSLDYILSFGEKYGEKLRKEASKFSWENSIKGIINVYNSLMH</sequence>
<dbReference type="GO" id="GO:0016757">
    <property type="term" value="F:glycosyltransferase activity"/>
    <property type="evidence" value="ECO:0007669"/>
    <property type="project" value="TreeGrafter"/>
</dbReference>
<organism evidence="3 4">
    <name type="scientific">Stygiolobus caldivivus</name>
    <dbReference type="NCBI Taxonomy" id="2824673"/>
    <lineage>
        <taxon>Archaea</taxon>
        <taxon>Thermoproteota</taxon>
        <taxon>Thermoprotei</taxon>
        <taxon>Sulfolobales</taxon>
        <taxon>Sulfolobaceae</taxon>
        <taxon>Stygiolobus</taxon>
    </lineage>
</organism>
<keyword evidence="4" id="KW-1185">Reference proteome</keyword>
<dbReference type="AlphaFoldDB" id="A0A8D5ZCW0"/>
<feature type="domain" description="Glycosyltransferase subfamily 4-like N-terminal" evidence="2">
    <location>
        <begin position="61"/>
        <end position="153"/>
    </location>
</feature>
<dbReference type="Gene3D" id="3.40.50.2000">
    <property type="entry name" value="Glycogen Phosphorylase B"/>
    <property type="match status" value="2"/>
</dbReference>
<reference evidence="3 4" key="1">
    <citation type="submission" date="2021-04" db="EMBL/GenBank/DDBJ databases">
        <title>Complete genome sequence of Stygiolobus sp. KN-1.</title>
        <authorList>
            <person name="Nakamura K."/>
            <person name="Sakai H."/>
            <person name="Kurosawa N."/>
        </authorList>
    </citation>
    <scope>NUCLEOTIDE SEQUENCE [LARGE SCALE GENOMIC DNA]</scope>
    <source>
        <strain evidence="3 4">KN-1</strain>
    </source>
</reference>
<dbReference type="KEGG" id="csty:KN1_00700"/>
<accession>A0A8D5ZCW0</accession>
<protein>
    <recommendedName>
        <fullName evidence="2">Glycosyltransferase subfamily 4-like N-terminal domain-containing protein</fullName>
    </recommendedName>
</protein>
<gene>
    <name evidence="3" type="ORF">KN1_00700</name>
</gene>
<proteinExistence type="predicted"/>
<evidence type="ECO:0000259" key="2">
    <source>
        <dbReference type="Pfam" id="PF13439"/>
    </source>
</evidence>
<dbReference type="Pfam" id="PF13692">
    <property type="entry name" value="Glyco_trans_1_4"/>
    <property type="match status" value="1"/>
</dbReference>
<name>A0A8D5ZCW0_9CREN</name>
<dbReference type="PANTHER" id="PTHR46401:SF2">
    <property type="entry name" value="GLYCOSYLTRANSFERASE WBBK-RELATED"/>
    <property type="match status" value="1"/>
</dbReference>
<dbReference type="SUPFAM" id="SSF53756">
    <property type="entry name" value="UDP-Glycosyltransferase/glycogen phosphorylase"/>
    <property type="match status" value="1"/>
</dbReference>
<dbReference type="RefSeq" id="WP_221288641.1">
    <property type="nucleotide sequence ID" value="NZ_AP024597.1"/>
</dbReference>
<dbReference type="PANTHER" id="PTHR46401">
    <property type="entry name" value="GLYCOSYLTRANSFERASE WBBK-RELATED"/>
    <property type="match status" value="1"/>
</dbReference>